<dbReference type="EMBL" id="JADAQX010000346">
    <property type="protein sequence ID" value="KAF8820594.1"/>
    <property type="molecule type" value="Genomic_DNA"/>
</dbReference>
<evidence type="ECO:0000313" key="4">
    <source>
        <dbReference type="Proteomes" id="UP000823046"/>
    </source>
</evidence>
<organism evidence="3 4">
    <name type="scientific">Cardiosporidium cionae</name>
    <dbReference type="NCBI Taxonomy" id="476202"/>
    <lineage>
        <taxon>Eukaryota</taxon>
        <taxon>Sar</taxon>
        <taxon>Alveolata</taxon>
        <taxon>Apicomplexa</taxon>
        <taxon>Aconoidasida</taxon>
        <taxon>Nephromycida</taxon>
        <taxon>Cardiosporidium</taxon>
    </lineage>
</organism>
<feature type="region of interest" description="Disordered" evidence="2">
    <location>
        <begin position="690"/>
        <end position="722"/>
    </location>
</feature>
<feature type="compositionally biased region" description="Polar residues" evidence="2">
    <location>
        <begin position="146"/>
        <end position="169"/>
    </location>
</feature>
<accession>A0ABQ7J9G7</accession>
<evidence type="ECO:0000256" key="2">
    <source>
        <dbReference type="SAM" id="MobiDB-lite"/>
    </source>
</evidence>
<comment type="caution">
    <text evidence="3">The sequence shown here is derived from an EMBL/GenBank/DDBJ whole genome shotgun (WGS) entry which is preliminary data.</text>
</comment>
<keyword evidence="4" id="KW-1185">Reference proteome</keyword>
<proteinExistence type="predicted"/>
<sequence length="834" mass="93155">MLGRLWSDTVSRVRVTAAEVQHQVTQRAAKAREAFGLTRSFNTGILEHYLISQAISISSLSSLEDLCHRWLKELKATSQGTLHRYVEESPVDIRRGASAEVAALPKSSGNGSSHGQRGTPSLPESSPPPPLSPGKNSSKREDGFTEGNTRNPGKAVSSASTPPKSSTISAKAALSPPSVSSHPPGHAPSSQYEGGSLAHVHDETLAPTVENRFPSKKQRGDASEKNLEGIMSLESIGLTFKQVLLRSKALERLILTVFRNPELVEQLMGPLEAVNEGFSAREGLLRLFNECLGGNERLHREILSLLMTMDPSWKGHVEWVTLLISTIKLDWLDDRYLDLRRIMAGEITDLKRNLSHYVVPHPTEVLTGEQESLIKNGLVQHNIRVLASRKLIQLYQLMEKNMMSSATRRRVILKSVTADLKSLSDRMTAKEDRYEKKASAAAVAQEQLKVESEKVLVALSGDINQHNLEFHSYDERLESLESQRSKLLEKLEEVSLQIEEVQNVRRLHSKDMERQQMEWSSKQTDFQNKIAAETRHQISNQQQKVDARNIQSIAHQSRDFAFKTLPLHAKCIDDAAGRLKGPLVTYLQHHLSYEKDRILHQGECIGYFSNMLSKLAEVDTSTIDPELVAEQEIQQMECQSALMLALNQLDSMWSEFRSFALSCEKILTLSITDLPVESSITFMLDELSASSDSMGESKGNDDTSYSLSAKEGSGTKTSLDTPATPVEMQKVDFKKCLDELETLYVHIRGNVAPWIQLMAEGGSKADDDIRPHDEAEDVQFSLDSHMPSGHFHSMDLMDEIDHENLEDSMNFFSEQLDAETVEAIQLIEKDAALE</sequence>
<feature type="compositionally biased region" description="Low complexity" evidence="2">
    <location>
        <begin position="175"/>
        <end position="190"/>
    </location>
</feature>
<evidence type="ECO:0000313" key="3">
    <source>
        <dbReference type="EMBL" id="KAF8820594.1"/>
    </source>
</evidence>
<feature type="compositionally biased region" description="Polar residues" evidence="2">
    <location>
        <begin position="107"/>
        <end position="119"/>
    </location>
</feature>
<protein>
    <submittedName>
        <fullName evidence="3">Uncharacterized protein</fullName>
    </submittedName>
</protein>
<gene>
    <name evidence="3" type="ORF">IE077_000447</name>
</gene>
<keyword evidence="1" id="KW-0175">Coiled coil</keyword>
<name>A0ABQ7J9G7_9APIC</name>
<reference evidence="3 4" key="1">
    <citation type="journal article" date="2020" name="bioRxiv">
        <title>Metabolic contributions of an alphaproteobacterial endosymbiont in the apicomplexan Cardiosporidium cionae.</title>
        <authorList>
            <person name="Hunter E.S."/>
            <person name="Paight C.J."/>
            <person name="Lane C.E."/>
        </authorList>
    </citation>
    <scope>NUCLEOTIDE SEQUENCE [LARGE SCALE GENOMIC DNA]</scope>
    <source>
        <strain evidence="3">ESH_2018</strain>
    </source>
</reference>
<feature type="region of interest" description="Disordered" evidence="2">
    <location>
        <begin position="104"/>
        <end position="194"/>
    </location>
</feature>
<feature type="coiled-coil region" evidence="1">
    <location>
        <begin position="463"/>
        <end position="504"/>
    </location>
</feature>
<dbReference type="Proteomes" id="UP000823046">
    <property type="component" value="Unassembled WGS sequence"/>
</dbReference>
<evidence type="ECO:0000256" key="1">
    <source>
        <dbReference type="SAM" id="Coils"/>
    </source>
</evidence>